<keyword evidence="2" id="KW-0720">Serine protease</keyword>
<evidence type="ECO:0000259" key="4">
    <source>
        <dbReference type="PROSITE" id="PS50240"/>
    </source>
</evidence>
<keyword evidence="1" id="KW-1015">Disulfide bond</keyword>
<dbReference type="InterPro" id="IPR043504">
    <property type="entry name" value="Peptidase_S1_PA_chymotrypsin"/>
</dbReference>
<dbReference type="AlphaFoldDB" id="A0AAV5X2P0"/>
<evidence type="ECO:0000313" key="6">
    <source>
        <dbReference type="Proteomes" id="UP001432322"/>
    </source>
</evidence>
<accession>A0AAV5X2P0</accession>
<dbReference type="GO" id="GO:0006508">
    <property type="term" value="P:proteolysis"/>
    <property type="evidence" value="ECO:0007669"/>
    <property type="project" value="UniProtKB-KW"/>
</dbReference>
<sequence length="310" mass="34708">FSLRKMRLLVFLVFFLSLIIGCTSLCGLRDSKFDGQRFKRIIGGEKVTKVGEWPWQVALQKFDSKSVDGACGGTVIADRWILTAAHCVYERLRKSFDFRIAAGALRWTAHVNSEQAVFINVTRFFLHPEVESSKLFYMTNDIALLELESPLRFNEIVSPVCLPSRMQRIPRDKNAVAIGYGLYEEPSFKNSYPSDGVLRETKIPIIPRDECKATLDEVNPYGIKYDITDAHICAGAAGHGVSYGDSGGPLMVQANDGRWFQFGIVTSGVRELILAQDIAPAIFANVIKFCDWLEDTTNGEAKCEKEEVSF</sequence>
<dbReference type="InterPro" id="IPR033116">
    <property type="entry name" value="TRYPSIN_SER"/>
</dbReference>
<dbReference type="InterPro" id="IPR001254">
    <property type="entry name" value="Trypsin_dom"/>
</dbReference>
<feature type="chain" id="PRO_5043405930" description="Peptidase S1 domain-containing protein" evidence="3">
    <location>
        <begin position="25"/>
        <end position="310"/>
    </location>
</feature>
<protein>
    <recommendedName>
        <fullName evidence="4">Peptidase S1 domain-containing protein</fullName>
    </recommendedName>
</protein>
<name>A0AAV5X2P0_9BILA</name>
<dbReference type="EMBL" id="BTSY01000007">
    <property type="protein sequence ID" value="GMT36432.1"/>
    <property type="molecule type" value="Genomic_DNA"/>
</dbReference>
<dbReference type="PROSITE" id="PS00134">
    <property type="entry name" value="TRYPSIN_HIS"/>
    <property type="match status" value="1"/>
</dbReference>
<dbReference type="Pfam" id="PF00089">
    <property type="entry name" value="Trypsin"/>
    <property type="match status" value="1"/>
</dbReference>
<dbReference type="PANTHER" id="PTHR24252:SF7">
    <property type="entry name" value="HYALIN"/>
    <property type="match status" value="1"/>
</dbReference>
<gene>
    <name evidence="5" type="ORF">PFISCL1PPCAC_27729</name>
</gene>
<evidence type="ECO:0000313" key="5">
    <source>
        <dbReference type="EMBL" id="GMT36432.1"/>
    </source>
</evidence>
<feature type="signal peptide" evidence="3">
    <location>
        <begin position="1"/>
        <end position="24"/>
    </location>
</feature>
<proteinExistence type="predicted"/>
<dbReference type="PROSITE" id="PS50240">
    <property type="entry name" value="TRYPSIN_DOM"/>
    <property type="match status" value="1"/>
</dbReference>
<dbReference type="PRINTS" id="PR00722">
    <property type="entry name" value="CHYMOTRYPSIN"/>
</dbReference>
<feature type="domain" description="Peptidase S1" evidence="4">
    <location>
        <begin position="41"/>
        <end position="298"/>
    </location>
</feature>
<keyword evidence="2" id="KW-0378">Hydrolase</keyword>
<dbReference type="FunFam" id="2.40.10.10:FF:000068">
    <property type="entry name" value="transmembrane protease serine 2"/>
    <property type="match status" value="1"/>
</dbReference>
<keyword evidence="3" id="KW-0732">Signal</keyword>
<feature type="non-terminal residue" evidence="5">
    <location>
        <position position="1"/>
    </location>
</feature>
<dbReference type="InterPro" id="IPR018114">
    <property type="entry name" value="TRYPSIN_HIS"/>
</dbReference>
<dbReference type="PROSITE" id="PS00135">
    <property type="entry name" value="TRYPSIN_SER"/>
    <property type="match status" value="1"/>
</dbReference>
<dbReference type="CDD" id="cd00190">
    <property type="entry name" value="Tryp_SPc"/>
    <property type="match status" value="1"/>
</dbReference>
<dbReference type="GO" id="GO:0004252">
    <property type="term" value="F:serine-type endopeptidase activity"/>
    <property type="evidence" value="ECO:0007669"/>
    <property type="project" value="InterPro"/>
</dbReference>
<dbReference type="InterPro" id="IPR009003">
    <property type="entry name" value="Peptidase_S1_PA"/>
</dbReference>
<evidence type="ECO:0000256" key="3">
    <source>
        <dbReference type="SAM" id="SignalP"/>
    </source>
</evidence>
<keyword evidence="6" id="KW-1185">Reference proteome</keyword>
<dbReference type="Gene3D" id="2.40.10.10">
    <property type="entry name" value="Trypsin-like serine proteases"/>
    <property type="match status" value="1"/>
</dbReference>
<dbReference type="Proteomes" id="UP001432322">
    <property type="component" value="Unassembled WGS sequence"/>
</dbReference>
<dbReference type="SUPFAM" id="SSF50494">
    <property type="entry name" value="Trypsin-like serine proteases"/>
    <property type="match status" value="1"/>
</dbReference>
<dbReference type="InterPro" id="IPR001314">
    <property type="entry name" value="Peptidase_S1A"/>
</dbReference>
<evidence type="ECO:0000256" key="2">
    <source>
        <dbReference type="RuleBase" id="RU363034"/>
    </source>
</evidence>
<keyword evidence="2" id="KW-0645">Protease</keyword>
<dbReference type="SMART" id="SM00020">
    <property type="entry name" value="Tryp_SPc"/>
    <property type="match status" value="1"/>
</dbReference>
<comment type="caution">
    <text evidence="5">The sequence shown here is derived from an EMBL/GenBank/DDBJ whole genome shotgun (WGS) entry which is preliminary data.</text>
</comment>
<reference evidence="5" key="1">
    <citation type="submission" date="2023-10" db="EMBL/GenBank/DDBJ databases">
        <title>Genome assembly of Pristionchus species.</title>
        <authorList>
            <person name="Yoshida K."/>
            <person name="Sommer R.J."/>
        </authorList>
    </citation>
    <scope>NUCLEOTIDE SEQUENCE</scope>
    <source>
        <strain evidence="5">RS5133</strain>
    </source>
</reference>
<evidence type="ECO:0000256" key="1">
    <source>
        <dbReference type="ARBA" id="ARBA00023157"/>
    </source>
</evidence>
<dbReference type="PANTHER" id="PTHR24252">
    <property type="entry name" value="ACROSIN-RELATED"/>
    <property type="match status" value="1"/>
</dbReference>
<organism evidence="5 6">
    <name type="scientific">Pristionchus fissidentatus</name>
    <dbReference type="NCBI Taxonomy" id="1538716"/>
    <lineage>
        <taxon>Eukaryota</taxon>
        <taxon>Metazoa</taxon>
        <taxon>Ecdysozoa</taxon>
        <taxon>Nematoda</taxon>
        <taxon>Chromadorea</taxon>
        <taxon>Rhabditida</taxon>
        <taxon>Rhabditina</taxon>
        <taxon>Diplogasteromorpha</taxon>
        <taxon>Diplogasteroidea</taxon>
        <taxon>Neodiplogasteridae</taxon>
        <taxon>Pristionchus</taxon>
    </lineage>
</organism>